<proteinExistence type="predicted"/>
<feature type="transmembrane region" description="Helical" evidence="1">
    <location>
        <begin position="439"/>
        <end position="457"/>
    </location>
</feature>
<comment type="caution">
    <text evidence="3">The sequence shown here is derived from an EMBL/GenBank/DDBJ whole genome shotgun (WGS) entry which is preliminary data.</text>
</comment>
<feature type="transmembrane region" description="Helical" evidence="1">
    <location>
        <begin position="385"/>
        <end position="404"/>
    </location>
</feature>
<accession>A0A3N4UX43</accession>
<evidence type="ECO:0000256" key="1">
    <source>
        <dbReference type="SAM" id="Phobius"/>
    </source>
</evidence>
<feature type="transmembrane region" description="Helical" evidence="1">
    <location>
        <begin position="522"/>
        <end position="539"/>
    </location>
</feature>
<feature type="domain" description="DUF112" evidence="2">
    <location>
        <begin position="20"/>
        <end position="444"/>
    </location>
</feature>
<dbReference type="PANTHER" id="PTHR35342">
    <property type="entry name" value="TRICARBOXYLIC TRANSPORT PROTEIN"/>
    <property type="match status" value="1"/>
</dbReference>
<evidence type="ECO:0000313" key="4">
    <source>
        <dbReference type="Proteomes" id="UP000269689"/>
    </source>
</evidence>
<evidence type="ECO:0000259" key="2">
    <source>
        <dbReference type="Pfam" id="PF01970"/>
    </source>
</evidence>
<dbReference type="PANTHER" id="PTHR35342:SF5">
    <property type="entry name" value="TRICARBOXYLIC TRANSPORT PROTEIN"/>
    <property type="match status" value="1"/>
</dbReference>
<feature type="transmembrane region" description="Helical" evidence="1">
    <location>
        <begin position="469"/>
        <end position="487"/>
    </location>
</feature>
<feature type="transmembrane region" description="Helical" evidence="1">
    <location>
        <begin position="20"/>
        <end position="49"/>
    </location>
</feature>
<organism evidence="3 4">
    <name type="scientific">Pacificibacter maritimus</name>
    <dbReference type="NCBI Taxonomy" id="762213"/>
    <lineage>
        <taxon>Bacteria</taxon>
        <taxon>Pseudomonadati</taxon>
        <taxon>Pseudomonadota</taxon>
        <taxon>Alphaproteobacteria</taxon>
        <taxon>Rhodobacterales</taxon>
        <taxon>Roseobacteraceae</taxon>
        <taxon>Pacificibacter</taxon>
    </lineage>
</organism>
<feature type="transmembrane region" description="Helical" evidence="1">
    <location>
        <begin position="263"/>
        <end position="283"/>
    </location>
</feature>
<feature type="transmembrane region" description="Helical" evidence="1">
    <location>
        <begin position="61"/>
        <end position="84"/>
    </location>
</feature>
<dbReference type="OrthoDB" id="9791872at2"/>
<dbReference type="EMBL" id="RKQK01000001">
    <property type="protein sequence ID" value="RPE72151.1"/>
    <property type="molecule type" value="Genomic_DNA"/>
</dbReference>
<sequence>MTLFDGFLLALSQMTEPYNLLLLGAGVLAGLLVGAIPGFSITMAVVIVLPFTYGMETTPGLAIMLGVMVGGISGGLVSAMLLGIPGTPASVATTFDGLPMVRKGEQGYALGLGLWASCIGGFVSGAVLFVLAPPLGQIGLEIGPWGYFCLILFALTITASLSDGNMIKGLIAACIGLLATAVGEDQVNGITRLTFGNGDLDGGFAYLPILIGVFAFSQLLSDMPTRAAARRTLSADAATNVRIPHLRVLKQIVKHWLLTLRSIAIGVFVGVLPAAGASISNLISYDQARKNSKNPEAFGTGTEEGIIAPESTNNATMGGALMVLVALGIPGDAAAAAVLAALLVHDVAPSPTFMTERPDVVYVILLAFVIGHIFVLLLQSAALKIFIRIVGIPIYILAGVILLYTGMGVFAINNTTFDIWTMFLFGMVGYLMMRFNFPLAPLILGTVLGPIGEVNLMRAMQISPDLMNFITRPWALLFLTMAILSLLFPFAKARSKSGYWKYFGAVSFLLIAIPMFMMQGSLRPIVGAALIVAAVWTAYRKFSNTSHTHEDLRHG</sequence>
<dbReference type="InterPro" id="IPR002823">
    <property type="entry name" value="DUF112_TM"/>
</dbReference>
<keyword evidence="4" id="KW-1185">Reference proteome</keyword>
<keyword evidence="1" id="KW-0812">Transmembrane</keyword>
<dbReference type="Proteomes" id="UP000269689">
    <property type="component" value="Unassembled WGS sequence"/>
</dbReference>
<feature type="transmembrane region" description="Helical" evidence="1">
    <location>
        <begin position="321"/>
        <end position="344"/>
    </location>
</feature>
<evidence type="ECO:0000313" key="3">
    <source>
        <dbReference type="EMBL" id="RPE72151.1"/>
    </source>
</evidence>
<keyword evidence="1" id="KW-0472">Membrane</keyword>
<dbReference type="Pfam" id="PF01970">
    <property type="entry name" value="TctA"/>
    <property type="match status" value="1"/>
</dbReference>
<name>A0A3N4UX43_9RHOB</name>
<feature type="transmembrane region" description="Helical" evidence="1">
    <location>
        <begin position="360"/>
        <end position="378"/>
    </location>
</feature>
<protein>
    <submittedName>
        <fullName evidence="3">Putative tricarboxylic transport membrane protein</fullName>
    </submittedName>
</protein>
<feature type="transmembrane region" description="Helical" evidence="1">
    <location>
        <begin position="108"/>
        <end position="132"/>
    </location>
</feature>
<dbReference type="AlphaFoldDB" id="A0A3N4UX43"/>
<keyword evidence="1" id="KW-1133">Transmembrane helix</keyword>
<feature type="transmembrane region" description="Helical" evidence="1">
    <location>
        <begin position="144"/>
        <end position="161"/>
    </location>
</feature>
<dbReference type="RefSeq" id="WP_123792295.1">
    <property type="nucleotide sequence ID" value="NZ_RKQK01000001.1"/>
</dbReference>
<gene>
    <name evidence="3" type="ORF">EDD53_1294</name>
</gene>
<reference evidence="3 4" key="1">
    <citation type="submission" date="2018-11" db="EMBL/GenBank/DDBJ databases">
        <title>Genomic Encyclopedia of Type Strains, Phase IV (KMG-IV): sequencing the most valuable type-strain genomes for metagenomic binning, comparative biology and taxonomic classification.</title>
        <authorList>
            <person name="Goeker M."/>
        </authorList>
    </citation>
    <scope>NUCLEOTIDE SEQUENCE [LARGE SCALE GENOMIC DNA]</scope>
    <source>
        <strain evidence="3 4">DSM 104731</strain>
    </source>
</reference>
<feature type="transmembrane region" description="Helical" evidence="1">
    <location>
        <begin position="204"/>
        <end position="221"/>
    </location>
</feature>
<feature type="transmembrane region" description="Helical" evidence="1">
    <location>
        <begin position="499"/>
        <end position="516"/>
    </location>
</feature>